<dbReference type="Proteomes" id="UP000240493">
    <property type="component" value="Unassembled WGS sequence"/>
</dbReference>
<feature type="compositionally biased region" description="Polar residues" evidence="1">
    <location>
        <begin position="1"/>
        <end position="12"/>
    </location>
</feature>
<organism evidence="2 3">
    <name type="scientific">Trichoderma asperellum (strain ATCC 204424 / CBS 433.97 / NBRC 101777)</name>
    <dbReference type="NCBI Taxonomy" id="1042311"/>
    <lineage>
        <taxon>Eukaryota</taxon>
        <taxon>Fungi</taxon>
        <taxon>Dikarya</taxon>
        <taxon>Ascomycota</taxon>
        <taxon>Pezizomycotina</taxon>
        <taxon>Sordariomycetes</taxon>
        <taxon>Hypocreomycetidae</taxon>
        <taxon>Hypocreales</taxon>
        <taxon>Hypocreaceae</taxon>
        <taxon>Trichoderma</taxon>
    </lineage>
</organism>
<accession>A0A2T3ZJL6</accession>
<reference evidence="2 3" key="1">
    <citation type="submission" date="2016-07" db="EMBL/GenBank/DDBJ databases">
        <title>Multiple horizontal gene transfer events from other fungi enriched the ability of initially mycotrophic Trichoderma (Ascomycota) to feed on dead plant biomass.</title>
        <authorList>
            <consortium name="DOE Joint Genome Institute"/>
            <person name="Aerts A."/>
            <person name="Atanasova L."/>
            <person name="Chenthamara K."/>
            <person name="Zhang J."/>
            <person name="Grujic M."/>
            <person name="Henrissat B."/>
            <person name="Kuo A."/>
            <person name="Salamov A."/>
            <person name="Lipzen A."/>
            <person name="Labutti K."/>
            <person name="Barry K."/>
            <person name="Miao Y."/>
            <person name="Rahimi M.J."/>
            <person name="Shen Q."/>
            <person name="Grigoriev I.V."/>
            <person name="Kubicek C.P."/>
            <person name="Druzhinina I.S."/>
        </authorList>
    </citation>
    <scope>NUCLEOTIDE SEQUENCE [LARGE SCALE GENOMIC DNA]</scope>
    <source>
        <strain evidence="2 3">CBS 433.97</strain>
    </source>
</reference>
<dbReference type="EMBL" id="KZ679257">
    <property type="protein sequence ID" value="PTB44972.1"/>
    <property type="molecule type" value="Genomic_DNA"/>
</dbReference>
<gene>
    <name evidence="2" type="ORF">M441DRAFT_23283</name>
</gene>
<evidence type="ECO:0000313" key="2">
    <source>
        <dbReference type="EMBL" id="PTB44972.1"/>
    </source>
</evidence>
<dbReference type="AlphaFoldDB" id="A0A2T3ZJL6"/>
<proteinExistence type="predicted"/>
<feature type="region of interest" description="Disordered" evidence="1">
    <location>
        <begin position="1"/>
        <end position="38"/>
    </location>
</feature>
<feature type="compositionally biased region" description="Low complexity" evidence="1">
    <location>
        <begin position="13"/>
        <end position="36"/>
    </location>
</feature>
<name>A0A2T3ZJL6_TRIA4</name>
<evidence type="ECO:0000256" key="1">
    <source>
        <dbReference type="SAM" id="MobiDB-lite"/>
    </source>
</evidence>
<keyword evidence="3" id="KW-1185">Reference proteome</keyword>
<sequence length="76" mass="8592">MPSSRQTESCYQSGSHRSSGRSSYSSPPSRPMYASSGRPQLWQCCKCSGGWYNYDINASCPMCHAWRCDNCRYSMS</sequence>
<evidence type="ECO:0000313" key="3">
    <source>
        <dbReference type="Proteomes" id="UP000240493"/>
    </source>
</evidence>
<dbReference type="OrthoDB" id="4895753at2759"/>
<protein>
    <submittedName>
        <fullName evidence="2">Uncharacterized protein</fullName>
    </submittedName>
</protein>